<feature type="coiled-coil region" evidence="1">
    <location>
        <begin position="245"/>
        <end position="310"/>
    </location>
</feature>
<dbReference type="AlphaFoldDB" id="H3HDF3"/>
<dbReference type="HOGENOM" id="CLU_029312_0_0_1"/>
<reference evidence="4" key="1">
    <citation type="journal article" date="2006" name="Science">
        <title>Phytophthora genome sequences uncover evolutionary origins and mechanisms of pathogenesis.</title>
        <authorList>
            <person name="Tyler B.M."/>
            <person name="Tripathy S."/>
            <person name="Zhang X."/>
            <person name="Dehal P."/>
            <person name="Jiang R.H."/>
            <person name="Aerts A."/>
            <person name="Arredondo F.D."/>
            <person name="Baxter L."/>
            <person name="Bensasson D."/>
            <person name="Beynon J.L."/>
            <person name="Chapman J."/>
            <person name="Damasceno C.M."/>
            <person name="Dorrance A.E."/>
            <person name="Dou D."/>
            <person name="Dickerman A.W."/>
            <person name="Dubchak I.L."/>
            <person name="Garbelotto M."/>
            <person name="Gijzen M."/>
            <person name="Gordon S.G."/>
            <person name="Govers F."/>
            <person name="Grunwald N.J."/>
            <person name="Huang W."/>
            <person name="Ivors K.L."/>
            <person name="Jones R.W."/>
            <person name="Kamoun S."/>
            <person name="Krampis K."/>
            <person name="Lamour K.H."/>
            <person name="Lee M.K."/>
            <person name="McDonald W.H."/>
            <person name="Medina M."/>
            <person name="Meijer H.J."/>
            <person name="Nordberg E.K."/>
            <person name="Maclean D.J."/>
            <person name="Ospina-Giraldo M.D."/>
            <person name="Morris P.F."/>
            <person name="Phuntumart V."/>
            <person name="Putnam N.H."/>
            <person name="Rash S."/>
            <person name="Rose J.K."/>
            <person name="Sakihama Y."/>
            <person name="Salamov A.A."/>
            <person name="Savidor A."/>
            <person name="Scheuring C.F."/>
            <person name="Smith B.M."/>
            <person name="Sobral B.W."/>
            <person name="Terry A."/>
            <person name="Torto-Alalibo T.A."/>
            <person name="Win J."/>
            <person name="Xu Z."/>
            <person name="Zhang H."/>
            <person name="Grigoriev I.V."/>
            <person name="Rokhsar D.S."/>
            <person name="Boore J.L."/>
        </authorList>
    </citation>
    <scope>NUCLEOTIDE SEQUENCE [LARGE SCALE GENOMIC DNA]</scope>
    <source>
        <strain evidence="4">Pr102</strain>
    </source>
</reference>
<dbReference type="InParanoid" id="H3HDF3"/>
<feature type="region of interest" description="Disordered" evidence="2">
    <location>
        <begin position="398"/>
        <end position="450"/>
    </location>
</feature>
<reference evidence="3" key="2">
    <citation type="submission" date="2015-06" db="UniProtKB">
        <authorList>
            <consortium name="EnsemblProtists"/>
        </authorList>
    </citation>
    <scope>IDENTIFICATION</scope>
    <source>
        <strain evidence="3">Pr102</strain>
    </source>
</reference>
<keyword evidence="4" id="KW-1185">Reference proteome</keyword>
<dbReference type="VEuPathDB" id="FungiDB:KRP23_3851"/>
<name>H3HDF3_PHYRM</name>
<keyword evidence="1" id="KW-0175">Coiled coil</keyword>
<evidence type="ECO:0000313" key="3">
    <source>
        <dbReference type="EnsemblProtists" id="Phyra96095"/>
    </source>
</evidence>
<dbReference type="EnsemblProtists" id="Phyra96095">
    <property type="protein sequence ID" value="Phyra96095"/>
    <property type="gene ID" value="Phyra96095"/>
</dbReference>
<evidence type="ECO:0000256" key="1">
    <source>
        <dbReference type="SAM" id="Coils"/>
    </source>
</evidence>
<accession>H3HDF3</accession>
<evidence type="ECO:0000256" key="2">
    <source>
        <dbReference type="SAM" id="MobiDB-lite"/>
    </source>
</evidence>
<protein>
    <submittedName>
        <fullName evidence="3">Uncharacterized protein</fullName>
    </submittedName>
</protein>
<organism evidence="3 4">
    <name type="scientific">Phytophthora ramorum</name>
    <name type="common">Sudden oak death agent</name>
    <dbReference type="NCBI Taxonomy" id="164328"/>
    <lineage>
        <taxon>Eukaryota</taxon>
        <taxon>Sar</taxon>
        <taxon>Stramenopiles</taxon>
        <taxon>Oomycota</taxon>
        <taxon>Peronosporomycetes</taxon>
        <taxon>Peronosporales</taxon>
        <taxon>Peronosporaceae</taxon>
        <taxon>Phytophthora</taxon>
    </lineage>
</organism>
<sequence>MATSTELNELERGDGVWENIQEVLRFGFRGLWKAFAGVDSRIMELDKALAAQKNDSQRQQQHLGAIAKTLSVMSEQLRLGQDEAANQQVEARLQNVEYQLRDQLVEGRRRCKKEAFDQEVLGLQNRLQQQRGELEKQLSASFLELKTAQETLLHSEMASWAAKTHENTVKSVQPMVGQATQQQTGTLRAINDEVQHCYEALTAQQKQMDEVQADIGKQVRSAIAADREDIARQCSEAHGRIDYQFRTQEEALERVRGEQRVLQEEIAATGRKRAEQTVTEMTAAVEALDRRVLDREHQELEKLHGQLTEEIQLTIANALKALEPAKDKEQRRLKQHQHVVARKLAELDQMMQLIGRQLVQNTSQLQVVRNEQLVHNLRSEDPDYDDNELLLHEQTAATAQEDTAELQARRSQHQELQEQLDKKLHDYSQLLDSANDEEETHRQSTQPPKR</sequence>
<evidence type="ECO:0000313" key="4">
    <source>
        <dbReference type="Proteomes" id="UP000005238"/>
    </source>
</evidence>
<proteinExistence type="predicted"/>
<dbReference type="Proteomes" id="UP000005238">
    <property type="component" value="Unassembled WGS sequence"/>
</dbReference>
<dbReference type="EMBL" id="DS566059">
    <property type="status" value="NOT_ANNOTATED_CDS"/>
    <property type="molecule type" value="Genomic_DNA"/>
</dbReference>
<dbReference type="VEuPathDB" id="FungiDB:KRP22_2908"/>
<dbReference type="eggNOG" id="ENOG502T0FQ">
    <property type="taxonomic scope" value="Eukaryota"/>
</dbReference>
<dbReference type="OMA" id="NGAWENI"/>
<feature type="compositionally biased region" description="Basic and acidic residues" evidence="2">
    <location>
        <begin position="412"/>
        <end position="426"/>
    </location>
</feature>
<feature type="coiled-coil region" evidence="1">
    <location>
        <begin position="86"/>
        <end position="133"/>
    </location>
</feature>